<dbReference type="EMBL" id="CM056742">
    <property type="protein sequence ID" value="KAJ8675036.1"/>
    <property type="molecule type" value="Genomic_DNA"/>
</dbReference>
<name>A0ACC2NV47_9HYME</name>
<proteinExistence type="predicted"/>
<protein>
    <submittedName>
        <fullName evidence="1">Uncharacterized protein</fullName>
    </submittedName>
</protein>
<organism evidence="1 2">
    <name type="scientific">Eretmocerus hayati</name>
    <dbReference type="NCBI Taxonomy" id="131215"/>
    <lineage>
        <taxon>Eukaryota</taxon>
        <taxon>Metazoa</taxon>
        <taxon>Ecdysozoa</taxon>
        <taxon>Arthropoda</taxon>
        <taxon>Hexapoda</taxon>
        <taxon>Insecta</taxon>
        <taxon>Pterygota</taxon>
        <taxon>Neoptera</taxon>
        <taxon>Endopterygota</taxon>
        <taxon>Hymenoptera</taxon>
        <taxon>Apocrita</taxon>
        <taxon>Proctotrupomorpha</taxon>
        <taxon>Chalcidoidea</taxon>
        <taxon>Aphelinidae</taxon>
        <taxon>Aphelininae</taxon>
        <taxon>Eretmocerus</taxon>
    </lineage>
</organism>
<comment type="caution">
    <text evidence="1">The sequence shown here is derived from an EMBL/GenBank/DDBJ whole genome shotgun (WGS) entry which is preliminary data.</text>
</comment>
<dbReference type="Proteomes" id="UP001239111">
    <property type="component" value="Chromosome 2"/>
</dbReference>
<sequence length="466" mass="52390">MAHNVKTDRSKVYLGYEDEFITEKHRGLVNFTTNKVGGRPDWPSDHVTINSPQCKLCGLNQLLVLQIYAPLDNSKYHRTLYIFTCINPNCWNQNESWTCLRVQSLEQASNTESLSSSCATVQTSGTKWLADADDWGDTWNDNVSEQNGNNLVLNDPNKFSLSAQNTNYEEELEADFSDLQVDDPNANSPTSVESPVGVGAVGRLDSPHASAEIEGEESEVVCIDTPTQPRRDLIELLREVSQPPALQQHQQSASLSFVEMFVAVDEEYVGPAEVPQHVRELYLEYQRSAEPDEYLDSSKTHSQHTGELTPRSDRRSRSKHHQHHHQVEGAVMDREAASRSGSAGMMAGEKYEKALPKHGDEMFHEFVSRIQENPGQILRYARDNLATLPLFPLSGGPVRCRHCGDDTTFELQVLPTLIPKLKLSGRPERGFQLEFGTVLVFTCVRSCWSTSDAFREEQVIVQAERL</sequence>
<accession>A0ACC2NV47</accession>
<evidence type="ECO:0000313" key="2">
    <source>
        <dbReference type="Proteomes" id="UP001239111"/>
    </source>
</evidence>
<reference evidence="1" key="1">
    <citation type="submission" date="2023-04" db="EMBL/GenBank/DDBJ databases">
        <title>A chromosome-level genome assembly of the parasitoid wasp Eretmocerus hayati.</title>
        <authorList>
            <person name="Zhong Y."/>
            <person name="Liu S."/>
            <person name="Liu Y."/>
        </authorList>
    </citation>
    <scope>NUCLEOTIDE SEQUENCE</scope>
    <source>
        <strain evidence="1">ZJU_SS_LIU_2023</strain>
    </source>
</reference>
<keyword evidence="2" id="KW-1185">Reference proteome</keyword>
<gene>
    <name evidence="1" type="ORF">QAD02_010822</name>
</gene>
<evidence type="ECO:0000313" key="1">
    <source>
        <dbReference type="EMBL" id="KAJ8675036.1"/>
    </source>
</evidence>